<sequence>MVPAGKSCRSGTRIPGCPRNSRSLGASGGGYAKPQAQGLDTAAPEPCNEGWGVQLVWGGAVMSGFRRAFSSWIWGGRRGKGRILPQGEAESRKSGRKAERETGEQSAGPRGSSQGPPSPHSRLSPQPKFSAPPGPIPAPARQWPRPLLPRSRRSISSFFKNPKQMGFDSLPTALSHGIPAPRSHRPRAPEPPPGARGARGSPSGTAKLQRNRSLIWKDPLEGRISAPPEHR</sequence>
<keyword evidence="3" id="KW-1185">Reference proteome</keyword>
<dbReference type="Proteomes" id="UP000276834">
    <property type="component" value="Unassembled WGS sequence"/>
</dbReference>
<dbReference type="AlphaFoldDB" id="A0A3L8RRP1"/>
<reference evidence="2 3" key="1">
    <citation type="journal article" date="2018" name="Proc. R. Soc. B">
        <title>A non-coding region near Follistatin controls head colour polymorphism in the Gouldian finch.</title>
        <authorList>
            <person name="Toomey M.B."/>
            <person name="Marques C.I."/>
            <person name="Andrade P."/>
            <person name="Araujo P.M."/>
            <person name="Sabatino S."/>
            <person name="Gazda M.A."/>
            <person name="Afonso S."/>
            <person name="Lopes R.J."/>
            <person name="Corbo J.C."/>
            <person name="Carneiro M."/>
        </authorList>
    </citation>
    <scope>NUCLEOTIDE SEQUENCE [LARGE SCALE GENOMIC DNA]</scope>
    <source>
        <strain evidence="2">Red01</strain>
        <tissue evidence="2">Muscle</tissue>
    </source>
</reference>
<feature type="compositionally biased region" description="Basic and acidic residues" evidence="1">
    <location>
        <begin position="89"/>
        <end position="103"/>
    </location>
</feature>
<gene>
    <name evidence="2" type="ORF">DV515_00016667</name>
</gene>
<proteinExistence type="predicted"/>
<evidence type="ECO:0000313" key="3">
    <source>
        <dbReference type="Proteomes" id="UP000276834"/>
    </source>
</evidence>
<feature type="compositionally biased region" description="Low complexity" evidence="1">
    <location>
        <begin position="144"/>
        <end position="157"/>
    </location>
</feature>
<feature type="compositionally biased region" description="Low complexity" evidence="1">
    <location>
        <begin position="195"/>
        <end position="204"/>
    </location>
</feature>
<accession>A0A3L8RRP1</accession>
<dbReference type="EMBL" id="QUSF01000398">
    <property type="protein sequence ID" value="RLV82421.1"/>
    <property type="molecule type" value="Genomic_DNA"/>
</dbReference>
<evidence type="ECO:0000256" key="1">
    <source>
        <dbReference type="SAM" id="MobiDB-lite"/>
    </source>
</evidence>
<feature type="region of interest" description="Disordered" evidence="1">
    <location>
        <begin position="77"/>
        <end position="231"/>
    </location>
</feature>
<protein>
    <submittedName>
        <fullName evidence="2">Uncharacterized protein</fullName>
    </submittedName>
</protein>
<feature type="compositionally biased region" description="Low complexity" evidence="1">
    <location>
        <begin position="106"/>
        <end position="115"/>
    </location>
</feature>
<name>A0A3L8RRP1_CHLGU</name>
<evidence type="ECO:0000313" key="2">
    <source>
        <dbReference type="EMBL" id="RLV82421.1"/>
    </source>
</evidence>
<organism evidence="2 3">
    <name type="scientific">Chloebia gouldiae</name>
    <name type="common">Gouldian finch</name>
    <name type="synonym">Erythrura gouldiae</name>
    <dbReference type="NCBI Taxonomy" id="44316"/>
    <lineage>
        <taxon>Eukaryota</taxon>
        <taxon>Metazoa</taxon>
        <taxon>Chordata</taxon>
        <taxon>Craniata</taxon>
        <taxon>Vertebrata</taxon>
        <taxon>Euteleostomi</taxon>
        <taxon>Archelosauria</taxon>
        <taxon>Archosauria</taxon>
        <taxon>Dinosauria</taxon>
        <taxon>Saurischia</taxon>
        <taxon>Theropoda</taxon>
        <taxon>Coelurosauria</taxon>
        <taxon>Aves</taxon>
        <taxon>Neognathae</taxon>
        <taxon>Neoaves</taxon>
        <taxon>Telluraves</taxon>
        <taxon>Australaves</taxon>
        <taxon>Passeriformes</taxon>
        <taxon>Passeroidea</taxon>
        <taxon>Passeridae</taxon>
        <taxon>Chloebia</taxon>
    </lineage>
</organism>
<comment type="caution">
    <text evidence="2">The sequence shown here is derived from an EMBL/GenBank/DDBJ whole genome shotgun (WGS) entry which is preliminary data.</text>
</comment>
<feature type="region of interest" description="Disordered" evidence="1">
    <location>
        <begin position="1"/>
        <end position="45"/>
    </location>
</feature>